<dbReference type="GO" id="GO:0051307">
    <property type="term" value="P:meiotic chromosome separation"/>
    <property type="evidence" value="ECO:0007669"/>
    <property type="project" value="TreeGrafter"/>
</dbReference>
<dbReference type="GO" id="GO:0006508">
    <property type="term" value="P:proteolysis"/>
    <property type="evidence" value="ECO:0007669"/>
    <property type="project" value="InterPro"/>
</dbReference>
<dbReference type="PANTHER" id="PTHR12792">
    <property type="entry name" value="EXTRA SPINDLE POLES 1-RELATED"/>
    <property type="match status" value="1"/>
</dbReference>
<reference evidence="1 2" key="1">
    <citation type="journal article" date="2018" name="Front. Plant Sci.">
        <title>Red Clover (Trifolium pratense) and Zigzag Clover (T. medium) - A Picture of Genomic Similarities and Differences.</title>
        <authorList>
            <person name="Dluhosova J."/>
            <person name="Istvanek J."/>
            <person name="Nedelnik J."/>
            <person name="Repkova J."/>
        </authorList>
    </citation>
    <scope>NUCLEOTIDE SEQUENCE [LARGE SCALE GENOMIC DNA]</scope>
    <source>
        <strain evidence="2">cv. 10/8</strain>
        <tissue evidence="1">Leaf</tissue>
    </source>
</reference>
<dbReference type="PANTHER" id="PTHR12792:SF0">
    <property type="entry name" value="SEPARIN"/>
    <property type="match status" value="1"/>
</dbReference>
<name>A0A392MMU2_9FABA</name>
<dbReference type="GO" id="GO:0072686">
    <property type="term" value="C:mitotic spindle"/>
    <property type="evidence" value="ECO:0007669"/>
    <property type="project" value="TreeGrafter"/>
</dbReference>
<proteinExistence type="predicted"/>
<evidence type="ECO:0000313" key="2">
    <source>
        <dbReference type="Proteomes" id="UP000265520"/>
    </source>
</evidence>
<dbReference type="InterPro" id="IPR005314">
    <property type="entry name" value="Peptidase_C50"/>
</dbReference>
<feature type="non-terminal residue" evidence="1">
    <location>
        <position position="166"/>
    </location>
</feature>
<organism evidence="1 2">
    <name type="scientific">Trifolium medium</name>
    <dbReference type="NCBI Taxonomy" id="97028"/>
    <lineage>
        <taxon>Eukaryota</taxon>
        <taxon>Viridiplantae</taxon>
        <taxon>Streptophyta</taxon>
        <taxon>Embryophyta</taxon>
        <taxon>Tracheophyta</taxon>
        <taxon>Spermatophyta</taxon>
        <taxon>Magnoliopsida</taxon>
        <taxon>eudicotyledons</taxon>
        <taxon>Gunneridae</taxon>
        <taxon>Pentapetalae</taxon>
        <taxon>rosids</taxon>
        <taxon>fabids</taxon>
        <taxon>Fabales</taxon>
        <taxon>Fabaceae</taxon>
        <taxon>Papilionoideae</taxon>
        <taxon>50 kb inversion clade</taxon>
        <taxon>NPAAA clade</taxon>
        <taxon>Hologalegina</taxon>
        <taxon>IRL clade</taxon>
        <taxon>Trifolieae</taxon>
        <taxon>Trifolium</taxon>
    </lineage>
</organism>
<dbReference type="GO" id="GO:0005634">
    <property type="term" value="C:nucleus"/>
    <property type="evidence" value="ECO:0007669"/>
    <property type="project" value="InterPro"/>
</dbReference>
<comment type="caution">
    <text evidence="1">The sequence shown here is derived from an EMBL/GenBank/DDBJ whole genome shotgun (WGS) entry which is preliminary data.</text>
</comment>
<dbReference type="GO" id="GO:0004197">
    <property type="term" value="F:cysteine-type endopeptidase activity"/>
    <property type="evidence" value="ECO:0007669"/>
    <property type="project" value="InterPro"/>
</dbReference>
<dbReference type="Proteomes" id="UP000265520">
    <property type="component" value="Unassembled WGS sequence"/>
</dbReference>
<keyword evidence="2" id="KW-1185">Reference proteome</keyword>
<dbReference type="Pfam" id="PF03568">
    <property type="entry name" value="Separin_C"/>
    <property type="match status" value="1"/>
</dbReference>
<dbReference type="GO" id="GO:0005737">
    <property type="term" value="C:cytoplasm"/>
    <property type="evidence" value="ECO:0007669"/>
    <property type="project" value="TreeGrafter"/>
</dbReference>
<dbReference type="EMBL" id="LXQA010014687">
    <property type="protein sequence ID" value="MCH88711.1"/>
    <property type="molecule type" value="Genomic_DNA"/>
</dbReference>
<accession>A0A392MMU2</accession>
<protein>
    <submittedName>
        <fullName evidence="1">Separase-like</fullName>
    </submittedName>
</protein>
<sequence length="166" mass="18719">MSSDIACKMINEAFEKLDVSDSVNREPVIFVMDSEVQMLPLESLPVVNHHEIYRMPSVSSILAAYAVKGKVGENSALFISSIDPCDAFYLLNPSGDLKVSQANLGKHFTDKKLEDQNPPMKNLLLQWKTVTFTYMMDMETECSIFPHRSLRDYANVVQHFLLDAAV</sequence>
<evidence type="ECO:0000313" key="1">
    <source>
        <dbReference type="EMBL" id="MCH88711.1"/>
    </source>
</evidence>
<dbReference type="AlphaFoldDB" id="A0A392MMU2"/>
<gene>
    <name evidence="1" type="ORF">A2U01_0009602</name>
</gene>